<dbReference type="EMBL" id="KL363382">
    <property type="protein sequence ID" value="KFD46269.1"/>
    <property type="molecule type" value="Genomic_DNA"/>
</dbReference>
<protein>
    <submittedName>
        <fullName evidence="2">Uncharacterized protein</fullName>
    </submittedName>
</protein>
<proteinExistence type="predicted"/>
<reference evidence="2 3" key="1">
    <citation type="journal article" date="2014" name="Nat. Genet.">
        <title>Genome and transcriptome of the porcine whipworm Trichuris suis.</title>
        <authorList>
            <person name="Jex A.R."/>
            <person name="Nejsum P."/>
            <person name="Schwarz E.M."/>
            <person name="Hu L."/>
            <person name="Young N.D."/>
            <person name="Hall R.S."/>
            <person name="Korhonen P.K."/>
            <person name="Liao S."/>
            <person name="Thamsborg S."/>
            <person name="Xia J."/>
            <person name="Xu P."/>
            <person name="Wang S."/>
            <person name="Scheerlinck J.P."/>
            <person name="Hofmann A."/>
            <person name="Sternberg P.W."/>
            <person name="Wang J."/>
            <person name="Gasser R.B."/>
        </authorList>
    </citation>
    <scope>NUCLEOTIDE SEQUENCE [LARGE SCALE GENOMIC DNA]</scope>
    <source>
        <strain evidence="2">DCEP-RM93M</strain>
    </source>
</reference>
<dbReference type="Proteomes" id="UP000030764">
    <property type="component" value="Unassembled WGS sequence"/>
</dbReference>
<keyword evidence="3" id="KW-1185">Reference proteome</keyword>
<feature type="non-terminal residue" evidence="2">
    <location>
        <position position="72"/>
    </location>
</feature>
<accession>A0A085LMS3</accession>
<sequence>GLEWPVDKTYFNRLILSFWRWGKAYKRETKGIHGERRLLPSESDAGTQTNGNVPRQAQSREAVAFRPALSKL</sequence>
<name>A0A085LMS3_9BILA</name>
<gene>
    <name evidence="2" type="ORF">M513_12857</name>
</gene>
<evidence type="ECO:0000313" key="3">
    <source>
        <dbReference type="Proteomes" id="UP000030764"/>
    </source>
</evidence>
<dbReference type="AlphaFoldDB" id="A0A085LMS3"/>
<feature type="non-terminal residue" evidence="2">
    <location>
        <position position="1"/>
    </location>
</feature>
<organism evidence="2 3">
    <name type="scientific">Trichuris suis</name>
    <name type="common">pig whipworm</name>
    <dbReference type="NCBI Taxonomy" id="68888"/>
    <lineage>
        <taxon>Eukaryota</taxon>
        <taxon>Metazoa</taxon>
        <taxon>Ecdysozoa</taxon>
        <taxon>Nematoda</taxon>
        <taxon>Enoplea</taxon>
        <taxon>Dorylaimia</taxon>
        <taxon>Trichinellida</taxon>
        <taxon>Trichuridae</taxon>
        <taxon>Trichuris</taxon>
    </lineage>
</organism>
<evidence type="ECO:0000313" key="2">
    <source>
        <dbReference type="EMBL" id="KFD46269.1"/>
    </source>
</evidence>
<feature type="compositionally biased region" description="Polar residues" evidence="1">
    <location>
        <begin position="44"/>
        <end position="59"/>
    </location>
</feature>
<evidence type="ECO:0000256" key="1">
    <source>
        <dbReference type="SAM" id="MobiDB-lite"/>
    </source>
</evidence>
<feature type="region of interest" description="Disordered" evidence="1">
    <location>
        <begin position="36"/>
        <end position="60"/>
    </location>
</feature>